<gene>
    <name evidence="6" type="ORF">BG011_008312</name>
</gene>
<proteinExistence type="predicted"/>
<keyword evidence="3" id="KW-0964">Secreted</keyword>
<dbReference type="Proteomes" id="UP000726737">
    <property type="component" value="Unassembled WGS sequence"/>
</dbReference>
<evidence type="ECO:0000313" key="7">
    <source>
        <dbReference type="Proteomes" id="UP000726737"/>
    </source>
</evidence>
<evidence type="ECO:0000313" key="6">
    <source>
        <dbReference type="EMBL" id="KAG0250491.1"/>
    </source>
</evidence>
<evidence type="ECO:0000256" key="2">
    <source>
        <dbReference type="ARBA" id="ARBA00004613"/>
    </source>
</evidence>
<dbReference type="OrthoDB" id="2419111at2759"/>
<evidence type="ECO:0000256" key="3">
    <source>
        <dbReference type="ARBA" id="ARBA00022525"/>
    </source>
</evidence>
<dbReference type="InterPro" id="IPR045379">
    <property type="entry name" value="Crinkler_N"/>
</dbReference>
<reference evidence="6" key="1">
    <citation type="journal article" date="2020" name="Fungal Divers.">
        <title>Resolving the Mortierellaceae phylogeny through synthesis of multi-gene phylogenetics and phylogenomics.</title>
        <authorList>
            <person name="Vandepol N."/>
            <person name="Liber J."/>
            <person name="Desiro A."/>
            <person name="Na H."/>
            <person name="Kennedy M."/>
            <person name="Barry K."/>
            <person name="Grigoriev I.V."/>
            <person name="Miller A.N."/>
            <person name="O'Donnell K."/>
            <person name="Stajich J.E."/>
            <person name="Bonito G."/>
        </authorList>
    </citation>
    <scope>NUCLEOTIDE SEQUENCE</scope>
    <source>
        <strain evidence="6">KOD948</strain>
    </source>
</reference>
<organism evidence="6 7">
    <name type="scientific">Mortierella polycephala</name>
    <dbReference type="NCBI Taxonomy" id="41804"/>
    <lineage>
        <taxon>Eukaryota</taxon>
        <taxon>Fungi</taxon>
        <taxon>Fungi incertae sedis</taxon>
        <taxon>Mucoromycota</taxon>
        <taxon>Mortierellomycotina</taxon>
        <taxon>Mortierellomycetes</taxon>
        <taxon>Mortierellales</taxon>
        <taxon>Mortierellaceae</taxon>
        <taxon>Mortierella</taxon>
    </lineage>
</organism>
<dbReference type="AlphaFoldDB" id="A0A9P6TXQ0"/>
<accession>A0A9P6TXQ0</accession>
<comment type="subcellular location">
    <subcellularLocation>
        <location evidence="1">Host cell</location>
    </subcellularLocation>
    <subcellularLocation>
        <location evidence="2">Secreted</location>
    </subcellularLocation>
</comment>
<dbReference type="EMBL" id="JAAAJA010000680">
    <property type="protein sequence ID" value="KAG0250491.1"/>
    <property type="molecule type" value="Genomic_DNA"/>
</dbReference>
<evidence type="ECO:0000256" key="1">
    <source>
        <dbReference type="ARBA" id="ARBA00004340"/>
    </source>
</evidence>
<dbReference type="Pfam" id="PF20147">
    <property type="entry name" value="Crinkler"/>
    <property type="match status" value="1"/>
</dbReference>
<name>A0A9P6TXQ0_9FUNG</name>
<keyword evidence="7" id="KW-1185">Reference proteome</keyword>
<evidence type="ECO:0000256" key="4">
    <source>
        <dbReference type="SAM" id="MobiDB-lite"/>
    </source>
</evidence>
<feature type="region of interest" description="Disordered" evidence="4">
    <location>
        <begin position="209"/>
        <end position="229"/>
    </location>
</feature>
<dbReference type="GO" id="GO:0043657">
    <property type="term" value="C:host cell"/>
    <property type="evidence" value="ECO:0007669"/>
    <property type="project" value="UniProtKB-SubCell"/>
</dbReference>
<feature type="domain" description="Crinkler effector protein N-terminal" evidence="5">
    <location>
        <begin position="1"/>
        <end position="102"/>
    </location>
</feature>
<dbReference type="GO" id="GO:0005576">
    <property type="term" value="C:extracellular region"/>
    <property type="evidence" value="ECO:0007669"/>
    <property type="project" value="UniProtKB-SubCell"/>
</dbReference>
<evidence type="ECO:0000259" key="5">
    <source>
        <dbReference type="Pfam" id="PF20147"/>
    </source>
</evidence>
<sequence>MTFFCLVNGESASKAFSVEISSTDTIDDLKDAIKVKKTPKLDDIAADELTLWSVSIPIIDADKHKTISLDVLNSKTKEELLPSDELSEVLDNNPPKKTIHIIFTWTVDANTATLEQLRLSVDSAFPGRLDGSETITIHHSSSPGDIRKPREPVAADDQLRQILWFNIHAGIHDLIVDMETQSRNVDSYTIADVNKLYAFASSHQPILSDLPSLTPMEHTPLNSDKRKRSLDQLSDELESRKKARHDLSDSNGLPNFTYSFLVRVAVLFENNLMIDEKKLIQEPRGKGLTDFSVMSKHDSSHILAVTQIKKNQGFEDGVAQNMVQLEEISRERGRKQGIDDLASYGIVTDAQEWHFVECKLDLTTVSTPKVRTSKVPMIVNFSSKEWKKETESIFGHIIRLLDQMIERTSDYTQSK</sequence>
<comment type="caution">
    <text evidence="6">The sequence shown here is derived from an EMBL/GenBank/DDBJ whole genome shotgun (WGS) entry which is preliminary data.</text>
</comment>
<protein>
    <recommendedName>
        <fullName evidence="5">Crinkler effector protein N-terminal domain-containing protein</fullName>
    </recommendedName>
</protein>